<feature type="domain" description="Glutamine amidotransferase" evidence="1">
    <location>
        <begin position="44"/>
        <end position="181"/>
    </location>
</feature>
<organism evidence="2 3">
    <name type="scientific">Pseudaquabacterium terrae</name>
    <dbReference type="NCBI Taxonomy" id="2732868"/>
    <lineage>
        <taxon>Bacteria</taxon>
        <taxon>Pseudomonadati</taxon>
        <taxon>Pseudomonadota</taxon>
        <taxon>Betaproteobacteria</taxon>
        <taxon>Burkholderiales</taxon>
        <taxon>Sphaerotilaceae</taxon>
        <taxon>Pseudaquabacterium</taxon>
    </lineage>
</organism>
<dbReference type="Proteomes" id="UP000737171">
    <property type="component" value="Unassembled WGS sequence"/>
</dbReference>
<reference evidence="2 3" key="1">
    <citation type="submission" date="2020-05" db="EMBL/GenBank/DDBJ databases">
        <title>Aquincola sp. isolate from soil.</title>
        <authorList>
            <person name="Han J."/>
            <person name="Kim D.-U."/>
        </authorList>
    </citation>
    <scope>NUCLEOTIDE SEQUENCE [LARGE SCALE GENOMIC DNA]</scope>
    <source>
        <strain evidence="2 3">S2</strain>
    </source>
</reference>
<dbReference type="PROSITE" id="PS51273">
    <property type="entry name" value="GATASE_TYPE_1"/>
    <property type="match status" value="1"/>
</dbReference>
<dbReference type="InterPro" id="IPR029062">
    <property type="entry name" value="Class_I_gatase-like"/>
</dbReference>
<gene>
    <name evidence="2" type="ORF">HLB44_22630</name>
</gene>
<name>A0ABX2EMN4_9BURK</name>
<evidence type="ECO:0000313" key="3">
    <source>
        <dbReference type="Proteomes" id="UP000737171"/>
    </source>
</evidence>
<sequence>MKPVLVLQHLHDDGPAYLGEWLAREGVPIELRCSEAGQAFPAELGAYSALAILGGSMSANDELPSLRRAEALIRQAVAQGVPVIGHCLGGQLMAKALGGRVEASIAPEIGWQAIAPPAGDPAAALAESWFGAAPWPKVFQWHYEAFTLPAGAVSLATSPACRHQAFALGPHLALQFHVELDASKLAAWSAAIGPAYVEARQLHPASVQARASMHDEAPAGLAAQQRFADHLYRHWLAGSA</sequence>
<evidence type="ECO:0000259" key="1">
    <source>
        <dbReference type="Pfam" id="PF00117"/>
    </source>
</evidence>
<accession>A0ABX2EMN4</accession>
<dbReference type="InterPro" id="IPR044992">
    <property type="entry name" value="ChyE-like"/>
</dbReference>
<evidence type="ECO:0000313" key="2">
    <source>
        <dbReference type="EMBL" id="NRF69806.1"/>
    </source>
</evidence>
<dbReference type="PANTHER" id="PTHR42695:SF5">
    <property type="entry name" value="GLUTAMINE AMIDOTRANSFERASE YLR126C-RELATED"/>
    <property type="match status" value="1"/>
</dbReference>
<dbReference type="SUPFAM" id="SSF52317">
    <property type="entry name" value="Class I glutamine amidotransferase-like"/>
    <property type="match status" value="1"/>
</dbReference>
<dbReference type="CDD" id="cd01741">
    <property type="entry name" value="GATase1_1"/>
    <property type="match status" value="1"/>
</dbReference>
<dbReference type="InterPro" id="IPR017926">
    <property type="entry name" value="GATASE"/>
</dbReference>
<dbReference type="PANTHER" id="PTHR42695">
    <property type="entry name" value="GLUTAMINE AMIDOTRANSFERASE YLR126C-RELATED"/>
    <property type="match status" value="1"/>
</dbReference>
<proteinExistence type="predicted"/>
<protein>
    <submittedName>
        <fullName evidence="2">Type 1 glutamine amidotransferase</fullName>
    </submittedName>
</protein>
<dbReference type="Pfam" id="PF00117">
    <property type="entry name" value="GATase"/>
    <property type="match status" value="1"/>
</dbReference>
<dbReference type="Gene3D" id="3.40.50.880">
    <property type="match status" value="1"/>
</dbReference>
<dbReference type="RefSeq" id="WP_173127468.1">
    <property type="nucleotide sequence ID" value="NZ_JABRWJ010000007.1"/>
</dbReference>
<dbReference type="EMBL" id="JABRWJ010000007">
    <property type="protein sequence ID" value="NRF69806.1"/>
    <property type="molecule type" value="Genomic_DNA"/>
</dbReference>
<keyword evidence="2" id="KW-0315">Glutamine amidotransferase</keyword>
<keyword evidence="3" id="KW-1185">Reference proteome</keyword>
<comment type="caution">
    <text evidence="2">The sequence shown here is derived from an EMBL/GenBank/DDBJ whole genome shotgun (WGS) entry which is preliminary data.</text>
</comment>